<dbReference type="InterPro" id="IPR005135">
    <property type="entry name" value="Endo/exonuclease/phosphatase"/>
</dbReference>
<reference evidence="6 7" key="1">
    <citation type="submission" date="2018-06" db="EMBL/GenBank/DDBJ databases">
        <authorList>
            <consortium name="Pathogen Informatics"/>
            <person name="Doyle S."/>
        </authorList>
    </citation>
    <scope>NUCLEOTIDE SEQUENCE [LARGE SCALE GENOMIC DNA]</scope>
    <source>
        <strain evidence="6 7">NCTC1934</strain>
    </source>
</reference>
<dbReference type="PANTHER" id="PTHR16320:SF23">
    <property type="entry name" value="SPHINGOMYELINASE C 1"/>
    <property type="match status" value="1"/>
</dbReference>
<dbReference type="GO" id="GO:0005576">
    <property type="term" value="C:extracellular region"/>
    <property type="evidence" value="ECO:0007669"/>
    <property type="project" value="InterPro"/>
</dbReference>
<evidence type="ECO:0000313" key="6">
    <source>
        <dbReference type="EMBL" id="SUD48206.1"/>
    </source>
</evidence>
<dbReference type="STRING" id="1406858.GCA_000710895_03650"/>
<evidence type="ECO:0000256" key="4">
    <source>
        <dbReference type="SAM" id="SignalP"/>
    </source>
</evidence>
<sequence>MAVLCVVAAALLPGAPAAAEPTAAPTIASYNVFMLSRNLYPNWGQVTRADLITAQGVVADQDVVVLQEAFDNDASERLLSNLAATHPHQTPVMGRSRGGWDATEGSYSATTPEDGGVAIVSRWPITRKIQYVYADACGADWWSNKGFVYVEVAAPGGPLHVIGTHAQSEDDGCSAGEPRTMRSRQRAELRQFLAARNIPASQPVYVAGDLNVIEASDEYPQMLSELGAVRPEHTGHPHSWDCRNNSVCLDQYGAEYASEHLDYVLPIAGYAVPSRYVNETRRVKSPEWSVTSWGKTYRYVDYSDHYPVFGRAG</sequence>
<keyword evidence="7" id="KW-1185">Reference proteome</keyword>
<evidence type="ECO:0000256" key="1">
    <source>
        <dbReference type="ARBA" id="ARBA00006335"/>
    </source>
</evidence>
<dbReference type="InterPro" id="IPR017766">
    <property type="entry name" value="Sphingomyelinase/PLipase_C"/>
</dbReference>
<dbReference type="EC" id="3.1.4.12" evidence="6"/>
<dbReference type="Gene3D" id="3.60.10.10">
    <property type="entry name" value="Endonuclease/exonuclease/phosphatase"/>
    <property type="match status" value="1"/>
</dbReference>
<keyword evidence="2 4" id="KW-0732">Signal</keyword>
<keyword evidence="3 6" id="KW-0378">Hydrolase</keyword>
<evidence type="ECO:0000256" key="3">
    <source>
        <dbReference type="ARBA" id="ARBA00022801"/>
    </source>
</evidence>
<dbReference type="AlphaFoldDB" id="A0A379JIK7"/>
<accession>A0A379JIK7</accession>
<dbReference type="SUPFAM" id="SSF56219">
    <property type="entry name" value="DNase I-like"/>
    <property type="match status" value="1"/>
</dbReference>
<feature type="chain" id="PRO_5016954096" evidence="4">
    <location>
        <begin position="20"/>
        <end position="313"/>
    </location>
</feature>
<gene>
    <name evidence="6" type="primary">sph</name>
    <name evidence="6" type="ORF">NCTC1934_05534</name>
</gene>
<feature type="signal peptide" evidence="4">
    <location>
        <begin position="1"/>
        <end position="19"/>
    </location>
</feature>
<name>A0A379JIK7_9NOCA</name>
<dbReference type="GO" id="GO:0004767">
    <property type="term" value="F:sphingomyelin phosphodiesterase activity"/>
    <property type="evidence" value="ECO:0007669"/>
    <property type="project" value="UniProtKB-EC"/>
</dbReference>
<protein>
    <submittedName>
        <fullName evidence="6">Sphingomyelinase C</fullName>
        <ecNumber evidence="6">3.1.4.12</ecNumber>
    </submittedName>
</protein>
<comment type="similarity">
    <text evidence="1">Belongs to the neutral sphingomyelinase family.</text>
</comment>
<dbReference type="InterPro" id="IPR036691">
    <property type="entry name" value="Endo/exonu/phosph_ase_sf"/>
</dbReference>
<dbReference type="PANTHER" id="PTHR16320">
    <property type="entry name" value="SPHINGOMYELINASE FAMILY MEMBER"/>
    <property type="match status" value="1"/>
</dbReference>
<proteinExistence type="inferred from homology"/>
<evidence type="ECO:0000259" key="5">
    <source>
        <dbReference type="Pfam" id="PF03372"/>
    </source>
</evidence>
<dbReference type="InterPro" id="IPR038772">
    <property type="entry name" value="Sph/SMPD2-like"/>
</dbReference>
<dbReference type="Pfam" id="PF03372">
    <property type="entry name" value="Exo_endo_phos"/>
    <property type="match status" value="1"/>
</dbReference>
<dbReference type="CDD" id="cd09078">
    <property type="entry name" value="nSMase"/>
    <property type="match status" value="1"/>
</dbReference>
<dbReference type="NCBIfam" id="TIGR03395">
    <property type="entry name" value="sphingomy"/>
    <property type="match status" value="1"/>
</dbReference>
<dbReference type="Proteomes" id="UP000255467">
    <property type="component" value="Unassembled WGS sequence"/>
</dbReference>
<feature type="domain" description="Endonuclease/exonuclease/phosphatase" evidence="5">
    <location>
        <begin position="29"/>
        <end position="265"/>
    </location>
</feature>
<evidence type="ECO:0000313" key="7">
    <source>
        <dbReference type="Proteomes" id="UP000255467"/>
    </source>
</evidence>
<evidence type="ECO:0000256" key="2">
    <source>
        <dbReference type="ARBA" id="ARBA00022729"/>
    </source>
</evidence>
<organism evidence="6 7">
    <name type="scientific">Nocardia otitidiscaviarum</name>
    <dbReference type="NCBI Taxonomy" id="1823"/>
    <lineage>
        <taxon>Bacteria</taxon>
        <taxon>Bacillati</taxon>
        <taxon>Actinomycetota</taxon>
        <taxon>Actinomycetes</taxon>
        <taxon>Mycobacteriales</taxon>
        <taxon>Nocardiaceae</taxon>
        <taxon>Nocardia</taxon>
    </lineage>
</organism>
<dbReference type="EMBL" id="UGRY01000004">
    <property type="protein sequence ID" value="SUD48206.1"/>
    <property type="molecule type" value="Genomic_DNA"/>
</dbReference>